<dbReference type="EMBL" id="WEGH01000003">
    <property type="protein sequence ID" value="MQY07192.1"/>
    <property type="molecule type" value="Genomic_DNA"/>
</dbReference>
<gene>
    <name evidence="2" type="ORF">ACRB68_52910</name>
</gene>
<evidence type="ECO:0000256" key="1">
    <source>
        <dbReference type="SAM" id="Coils"/>
    </source>
</evidence>
<organism evidence="2 3">
    <name type="scientific">Actinomadura macrotermitis</name>
    <dbReference type="NCBI Taxonomy" id="2585200"/>
    <lineage>
        <taxon>Bacteria</taxon>
        <taxon>Bacillati</taxon>
        <taxon>Actinomycetota</taxon>
        <taxon>Actinomycetes</taxon>
        <taxon>Streptosporangiales</taxon>
        <taxon>Thermomonosporaceae</taxon>
        <taxon>Actinomadura</taxon>
    </lineage>
</organism>
<dbReference type="OrthoDB" id="3915723at2"/>
<accession>A0A7K0C263</accession>
<keyword evidence="3" id="KW-1185">Reference proteome</keyword>
<sequence length="227" mass="24686">MADPIDAAALAKAHQQTARLRAALRDREERLKETEQRLAALEASTTWRVGRLMAGTARNPKRGARLPRELMQLWKDRHSPTAAPAKSDRKPVHIEQTDRPEDRLLVAGPCETAVVAGIFGHGTADLIASHAKVMPLYPHDAKIVLGTADVDALLVDATAGAPGGPWAYLGQPGMYDRDRALHDLRRLARSRDLPVVLWGAAPPPTLAILEWDAVVTTPAQLTELLVP</sequence>
<name>A0A7K0C263_9ACTN</name>
<dbReference type="RefSeq" id="WP_153536854.1">
    <property type="nucleotide sequence ID" value="NZ_WEGH01000003.1"/>
</dbReference>
<proteinExistence type="predicted"/>
<dbReference type="Proteomes" id="UP000487268">
    <property type="component" value="Unassembled WGS sequence"/>
</dbReference>
<evidence type="ECO:0000313" key="3">
    <source>
        <dbReference type="Proteomes" id="UP000487268"/>
    </source>
</evidence>
<feature type="coiled-coil region" evidence="1">
    <location>
        <begin position="17"/>
        <end position="44"/>
    </location>
</feature>
<keyword evidence="1" id="KW-0175">Coiled coil</keyword>
<reference evidence="2 3" key="1">
    <citation type="submission" date="2019-10" db="EMBL/GenBank/DDBJ databases">
        <title>Actinomadura rubteroloni sp. nov. and Actinomadura macrotermitis sp. nov., isolated from the gut of fungus growing-termite Macrotermes natalensis.</title>
        <authorList>
            <person name="Benndorf R."/>
            <person name="Martin K."/>
            <person name="Kuefner M."/>
            <person name="De Beer W."/>
            <person name="Kaster A.-K."/>
            <person name="Vollmers J."/>
            <person name="Poulsen M."/>
            <person name="Beemelmanns C."/>
        </authorList>
    </citation>
    <scope>NUCLEOTIDE SEQUENCE [LARGE SCALE GENOMIC DNA]</scope>
    <source>
        <strain evidence="2 3">RB68</strain>
    </source>
</reference>
<dbReference type="AlphaFoldDB" id="A0A7K0C263"/>
<evidence type="ECO:0000313" key="2">
    <source>
        <dbReference type="EMBL" id="MQY07192.1"/>
    </source>
</evidence>
<protein>
    <submittedName>
        <fullName evidence="2">Uncharacterized protein</fullName>
    </submittedName>
</protein>
<comment type="caution">
    <text evidence="2">The sequence shown here is derived from an EMBL/GenBank/DDBJ whole genome shotgun (WGS) entry which is preliminary data.</text>
</comment>